<gene>
    <name evidence="4" type="ORF">OBRU01_19503</name>
</gene>
<feature type="non-terminal residue" evidence="4">
    <location>
        <position position="1"/>
    </location>
</feature>
<dbReference type="Gene3D" id="2.40.160.50">
    <property type="entry name" value="membrane protein fhac: a member of the omp85/tpsb transporter family"/>
    <property type="match status" value="2"/>
</dbReference>
<comment type="caution">
    <text evidence="4">The sequence shown here is derived from an EMBL/GenBank/DDBJ whole genome shotgun (WGS) entry which is preliminary data.</text>
</comment>
<dbReference type="Proteomes" id="UP000037510">
    <property type="component" value="Unassembled WGS sequence"/>
</dbReference>
<evidence type="ECO:0000256" key="1">
    <source>
        <dbReference type="ARBA" id="ARBA00004370"/>
    </source>
</evidence>
<evidence type="ECO:0000259" key="3">
    <source>
        <dbReference type="Pfam" id="PF01103"/>
    </source>
</evidence>
<name>A0A0L7KY87_OPEBR</name>
<sequence length="375" mass="40854">TTHNLQWEGMVRDTAVLSKNTSFKVRESSGEAPFVIHSINHSTTHNLQWEGMVRDTAVLSKNTSFKVRESSGEAPFIIHSINHSTTHNLQWEGMVRDTAVLSKNTSFKVRESSGEAPFIIHSLNHSVIHSMIRRLTTCNGKAWCATQRYSARTPASKYARAAMKSVVRHSVSVDHRDEPIFPTRGAYVQFSSEVCGLGGGVAHLKNELKAQQNLSLTEHIHLFLGGPTTMRGFQQRGVGPHSDGLATGGKAGRGGLGELFRSHVFLNAGCLAMPVRTGRTLPVAQVSVHSCALDVALRLGRAARLEFNYCVPLRGDRAHAGLQFGLGAHFLVHSCALGVALRLGRAVRLELNYCVPLRGDSAHAGMRFGLGAHFL</sequence>
<dbReference type="InterPro" id="IPR000184">
    <property type="entry name" value="Bac_surfAg_D15"/>
</dbReference>
<dbReference type="EMBL" id="JTDY01004465">
    <property type="protein sequence ID" value="KOB68125.1"/>
    <property type="molecule type" value="Genomic_DNA"/>
</dbReference>
<evidence type="ECO:0000256" key="2">
    <source>
        <dbReference type="ARBA" id="ARBA00023136"/>
    </source>
</evidence>
<dbReference type="GO" id="GO:0019867">
    <property type="term" value="C:outer membrane"/>
    <property type="evidence" value="ECO:0007669"/>
    <property type="project" value="InterPro"/>
</dbReference>
<accession>A0A0L7KY87</accession>
<dbReference type="STRING" id="104452.A0A0L7KY87"/>
<evidence type="ECO:0000313" key="5">
    <source>
        <dbReference type="Proteomes" id="UP000037510"/>
    </source>
</evidence>
<reference evidence="4 5" key="1">
    <citation type="journal article" date="2015" name="Genome Biol. Evol.">
        <title>The genome of winter moth (Operophtera brumata) provides a genomic perspective on sexual dimorphism and phenology.</title>
        <authorList>
            <person name="Derks M.F."/>
            <person name="Smit S."/>
            <person name="Salis L."/>
            <person name="Schijlen E."/>
            <person name="Bossers A."/>
            <person name="Mateman C."/>
            <person name="Pijl A.S."/>
            <person name="de Ridder D."/>
            <person name="Groenen M.A."/>
            <person name="Visser M.E."/>
            <person name="Megens H.J."/>
        </authorList>
    </citation>
    <scope>NUCLEOTIDE SEQUENCE [LARGE SCALE GENOMIC DNA]</scope>
    <source>
        <strain evidence="4">WM2013NL</strain>
        <tissue evidence="4">Head and thorax</tissue>
    </source>
</reference>
<evidence type="ECO:0000313" key="4">
    <source>
        <dbReference type="EMBL" id="KOB68125.1"/>
    </source>
</evidence>
<protein>
    <submittedName>
        <fullName evidence="4">Sorting and assembly machinery sam50 protein</fullName>
    </submittedName>
</protein>
<dbReference type="Pfam" id="PF01103">
    <property type="entry name" value="Omp85"/>
    <property type="match status" value="1"/>
</dbReference>
<feature type="domain" description="Bacterial surface antigen (D15)" evidence="3">
    <location>
        <begin position="62"/>
        <end position="218"/>
    </location>
</feature>
<proteinExistence type="predicted"/>
<organism evidence="4 5">
    <name type="scientific">Operophtera brumata</name>
    <name type="common">Winter moth</name>
    <name type="synonym">Phalaena brumata</name>
    <dbReference type="NCBI Taxonomy" id="104452"/>
    <lineage>
        <taxon>Eukaryota</taxon>
        <taxon>Metazoa</taxon>
        <taxon>Ecdysozoa</taxon>
        <taxon>Arthropoda</taxon>
        <taxon>Hexapoda</taxon>
        <taxon>Insecta</taxon>
        <taxon>Pterygota</taxon>
        <taxon>Neoptera</taxon>
        <taxon>Endopterygota</taxon>
        <taxon>Lepidoptera</taxon>
        <taxon>Glossata</taxon>
        <taxon>Ditrysia</taxon>
        <taxon>Geometroidea</taxon>
        <taxon>Geometridae</taxon>
        <taxon>Larentiinae</taxon>
        <taxon>Operophtera</taxon>
    </lineage>
</organism>
<keyword evidence="2" id="KW-0472">Membrane</keyword>
<comment type="subcellular location">
    <subcellularLocation>
        <location evidence="1">Membrane</location>
    </subcellularLocation>
</comment>
<dbReference type="AlphaFoldDB" id="A0A0L7KY87"/>
<keyword evidence="5" id="KW-1185">Reference proteome</keyword>